<dbReference type="RefSeq" id="XP_022485453.1">
    <property type="nucleotide sequence ID" value="XM_022634860.1"/>
</dbReference>
<sequence>MTFDPRRSAELHNRILQHAWAGAGHDIASLPSTTWWEEYSPVDLESRLTPNLAEFLRSARSTPSRAWSEKDPGFNLFYFLVGLQTSHHMLQYSMLDTEGDRFVYLYQATGCYTCDEEVGIVFDQDTELAAFIPHWQFSGHVIGNPGSWMPLQQILGAYLEMIDEGKVQIFTEVKFPLDQFFPWEYYQYTQRDIDKSITIFNRLLDAIEHRLPVLPVQSDKIDITYPQSILDKAFTPNKSFVRSFLSALPPREIHFRYIAPGIRIQSFDELKSQPFAAFCATRQDKSDGEDEEMPFLLFRADGSNLSPWSRPYYNVDIPAGLYTEEISKTRAQDFGDMSRLLLPFGIGSRRYARDSTGR</sequence>
<dbReference type="AlphaFoldDB" id="A0A1F5L9X3"/>
<evidence type="ECO:0000313" key="1">
    <source>
        <dbReference type="EMBL" id="OGE50002.1"/>
    </source>
</evidence>
<name>A0A1F5L9X3_PENAI</name>
<dbReference type="EMBL" id="LXJU01000019">
    <property type="protein sequence ID" value="OGE50002.1"/>
    <property type="molecule type" value="Genomic_DNA"/>
</dbReference>
<comment type="caution">
    <text evidence="1">The sequence shown here is derived from an EMBL/GenBank/DDBJ whole genome shotgun (WGS) entry which is preliminary data.</text>
</comment>
<organism evidence="1 2">
    <name type="scientific">Penicillium arizonense</name>
    <dbReference type="NCBI Taxonomy" id="1835702"/>
    <lineage>
        <taxon>Eukaryota</taxon>
        <taxon>Fungi</taxon>
        <taxon>Dikarya</taxon>
        <taxon>Ascomycota</taxon>
        <taxon>Pezizomycotina</taxon>
        <taxon>Eurotiomycetes</taxon>
        <taxon>Eurotiomycetidae</taxon>
        <taxon>Eurotiales</taxon>
        <taxon>Aspergillaceae</taxon>
        <taxon>Penicillium</taxon>
    </lineage>
</organism>
<keyword evidence="2" id="KW-1185">Reference proteome</keyword>
<dbReference type="GeneID" id="34579594"/>
<dbReference type="STRING" id="1835702.A0A1F5L9X3"/>
<gene>
    <name evidence="1" type="ORF">PENARI_c019G09674</name>
</gene>
<accession>A0A1F5L9X3</accession>
<reference evidence="1 2" key="1">
    <citation type="journal article" date="2016" name="Sci. Rep.">
        <title>Penicillium arizonense, a new, genome sequenced fungal species, reveals a high chemical diversity in secreted metabolites.</title>
        <authorList>
            <person name="Grijseels S."/>
            <person name="Nielsen J.C."/>
            <person name="Randelovic M."/>
            <person name="Nielsen J."/>
            <person name="Nielsen K.F."/>
            <person name="Workman M."/>
            <person name="Frisvad J.C."/>
        </authorList>
    </citation>
    <scope>NUCLEOTIDE SEQUENCE [LARGE SCALE GENOMIC DNA]</scope>
    <source>
        <strain evidence="1 2">CBS 141311</strain>
    </source>
</reference>
<dbReference type="OrthoDB" id="3029470at2759"/>
<proteinExistence type="predicted"/>
<dbReference type="Proteomes" id="UP000177622">
    <property type="component" value="Unassembled WGS sequence"/>
</dbReference>
<protein>
    <submittedName>
        <fullName evidence="1">Uncharacterized protein</fullName>
    </submittedName>
</protein>
<evidence type="ECO:0000313" key="2">
    <source>
        <dbReference type="Proteomes" id="UP000177622"/>
    </source>
</evidence>